<comment type="caution">
    <text evidence="2">The sequence shown here is derived from an EMBL/GenBank/DDBJ whole genome shotgun (WGS) entry which is preliminary data.</text>
</comment>
<dbReference type="Proteomes" id="UP000275408">
    <property type="component" value="Unassembled WGS sequence"/>
</dbReference>
<evidence type="ECO:0000256" key="1">
    <source>
        <dbReference type="SAM" id="MobiDB-lite"/>
    </source>
</evidence>
<reference evidence="2 3" key="1">
    <citation type="journal article" date="2018" name="Sci. Rep.">
        <title>Comparative analysis of the Pocillopora damicornis genome highlights role of immune system in coral evolution.</title>
        <authorList>
            <person name="Cunning R."/>
            <person name="Bay R.A."/>
            <person name="Gillette P."/>
            <person name="Baker A.C."/>
            <person name="Traylor-Knowles N."/>
        </authorList>
    </citation>
    <scope>NUCLEOTIDE SEQUENCE [LARGE SCALE GENOMIC DNA]</scope>
    <source>
        <strain evidence="2">RSMAS</strain>
        <tissue evidence="2">Whole animal</tissue>
    </source>
</reference>
<dbReference type="AlphaFoldDB" id="A0A3M6V1C9"/>
<name>A0A3M6V1C9_POCDA</name>
<organism evidence="2 3">
    <name type="scientific">Pocillopora damicornis</name>
    <name type="common">Cauliflower coral</name>
    <name type="synonym">Millepora damicornis</name>
    <dbReference type="NCBI Taxonomy" id="46731"/>
    <lineage>
        <taxon>Eukaryota</taxon>
        <taxon>Metazoa</taxon>
        <taxon>Cnidaria</taxon>
        <taxon>Anthozoa</taxon>
        <taxon>Hexacorallia</taxon>
        <taxon>Scleractinia</taxon>
        <taxon>Astrocoeniina</taxon>
        <taxon>Pocilloporidae</taxon>
        <taxon>Pocillopora</taxon>
    </lineage>
</organism>
<feature type="region of interest" description="Disordered" evidence="1">
    <location>
        <begin position="1"/>
        <end position="56"/>
    </location>
</feature>
<protein>
    <submittedName>
        <fullName evidence="2">Uncharacterized protein</fullName>
    </submittedName>
</protein>
<keyword evidence="3" id="KW-1185">Reference proteome</keyword>
<dbReference type="EMBL" id="RCHS01000279">
    <property type="protein sequence ID" value="RMX59746.1"/>
    <property type="molecule type" value="Genomic_DNA"/>
</dbReference>
<sequence length="1254" mass="140912">MVPYTYKQPKSKGNSLAVTPSRGDPVQYFDISTPDNSDNEELDQGGNALPSQQPKTKQRLMVEWCCSPDSKLGQQRAASKGCTVFRVTENEDATTRKCVEQMTQKTIQFWKENGKCNVHVHISLPCTGGCPWNNVNKDLPGGKERIQQHQKKFAALLKNADKFLEGISVVKPTISFELPSFCEYWKWKSVKNFKRKYRLVDYKLHGCQVGVTDEHGTPIKKGWTVASDIEAFAALEQLRCDGQHVHAQSRGKALRDAEGYTFKLTDKIHTMFRNLCSRVYAQPCTEEPTVHAACATTTHTRTCTHTHTHTHTYSTYHLHHSHIPHTTSTRRHSSRTKVLLRSLASRAVGASLAKHPSSGCQAMGDLTEDDLLQIEWDQYSNEPIERYLSVNHSPETESRWTKFIAYAVYQGMLLTEEGSKQHHDQLVELLRAVYPVMLYDCWVRDYIFTESMMGLTTIHPSAFGHLNVLAETQRRKAVVIVTDSILCFLNGKRSRTAYEPLQEFNVAFGGDWDFIEVKIVWGAELPRLMAEYKAAVARVNARALLNMRDPARDTPRIFGLIWWNGNDLVGRNGITPNDSTWRYEAANPDRLGTQARILGNVKLLAECKEISDELCCICGISSYLFELPSFVDIFWAEINDIIESLGIHRFQPDNLVYQSDKVDQWHMRKTQENIDRFVNYVTSIVKLSYHVNVVEASREGIAALNRVRRFKYSWDSSATVKIPESYLQLINEFVEQRNARMQQTLGKSRQFTVEEVQAYSPFETNDVSVEELKASVNLEGEDPQDVLQFVNVVPVIELPEEQPALDEPMDDVATADVKVEPKVEETDADVEMPDSYTGATDEVPGPDTGIAGVNALPTAPEPDPQMAKIEAEVLDVLADDETTVEEGATGDVPMIPTDADQPAEGQASSSDPRPPLPRLRGKGQGQGTPSVAPVTGSFLAPENNDNPDLKFSGKGKGVLVRETKPNPEYKNMQVEVEEVLGRYPYPDHLLKAIGNGNIQLLEDELGRDAKQYVLYHVTGHRYYYVYEDYHHGPWEWCCSWPHHVRRGISGLLRGHVPDVSIYDPACYLPIYKLLDLAKAKFPDYADSMNVFELISMAIYDNKDRFEFQCVYDSRVNEQLELFAAPVKIRCGQGHTDDVLETRSNEVLAVLIYCRPDHVHRYNARLTAHGNRDIPPRLYHRTHEGAARSIIASGLIPGGGAGGPKSKGNSFFSTQPLGNQKAISGVRADRPVEICFSTPDVIEAGVDLFLTNSGA</sequence>
<feature type="non-terminal residue" evidence="2">
    <location>
        <position position="1254"/>
    </location>
</feature>
<feature type="region of interest" description="Disordered" evidence="1">
    <location>
        <begin position="885"/>
        <end position="955"/>
    </location>
</feature>
<evidence type="ECO:0000313" key="3">
    <source>
        <dbReference type="Proteomes" id="UP000275408"/>
    </source>
</evidence>
<evidence type="ECO:0000313" key="2">
    <source>
        <dbReference type="EMBL" id="RMX59746.1"/>
    </source>
</evidence>
<dbReference type="SUPFAM" id="SSF56399">
    <property type="entry name" value="ADP-ribosylation"/>
    <property type="match status" value="1"/>
</dbReference>
<proteinExistence type="predicted"/>
<gene>
    <name evidence="2" type="ORF">pdam_00025335</name>
</gene>
<feature type="region of interest" description="Disordered" evidence="1">
    <location>
        <begin position="825"/>
        <end position="846"/>
    </location>
</feature>
<accession>A0A3M6V1C9</accession>